<name>F2NBZ9_DESAR</name>
<keyword evidence="2" id="KW-0472">Membrane</keyword>
<organism evidence="6 7">
    <name type="scientific">Desulfobacca acetoxidans (strain ATCC 700848 / DSM 11109 / ASRB2)</name>
    <dbReference type="NCBI Taxonomy" id="880072"/>
    <lineage>
        <taxon>Bacteria</taxon>
        <taxon>Pseudomonadati</taxon>
        <taxon>Thermodesulfobacteriota</taxon>
        <taxon>Desulfobaccia</taxon>
        <taxon>Desulfobaccales</taxon>
        <taxon>Desulfobaccaceae</taxon>
        <taxon>Desulfobacca</taxon>
    </lineage>
</organism>
<dbReference type="PANTHER" id="PTHR12558:SF13">
    <property type="entry name" value="CELL DIVISION CYCLE PROTEIN 27 HOMOLOG"/>
    <property type="match status" value="1"/>
</dbReference>
<proteinExistence type="predicted"/>
<keyword evidence="3" id="KW-0998">Cell outer membrane</keyword>
<dbReference type="Pfam" id="PF04773">
    <property type="entry name" value="FecR"/>
    <property type="match status" value="1"/>
</dbReference>
<dbReference type="InterPro" id="IPR019734">
    <property type="entry name" value="TPR_rpt"/>
</dbReference>
<feature type="repeat" description="TPR" evidence="4">
    <location>
        <begin position="566"/>
        <end position="599"/>
    </location>
</feature>
<dbReference type="Pfam" id="PF13432">
    <property type="entry name" value="TPR_16"/>
    <property type="match status" value="3"/>
</dbReference>
<evidence type="ECO:0000259" key="5">
    <source>
        <dbReference type="Pfam" id="PF04773"/>
    </source>
</evidence>
<dbReference type="InterPro" id="IPR011990">
    <property type="entry name" value="TPR-like_helical_dom_sf"/>
</dbReference>
<dbReference type="Proteomes" id="UP000000483">
    <property type="component" value="Chromosome"/>
</dbReference>
<dbReference type="EMBL" id="CP002629">
    <property type="protein sequence ID" value="AEB08076.1"/>
    <property type="molecule type" value="Genomic_DNA"/>
</dbReference>
<dbReference type="HOGENOM" id="CLU_277295_0_0_7"/>
<accession>F2NBZ9</accession>
<evidence type="ECO:0000256" key="1">
    <source>
        <dbReference type="ARBA" id="ARBA00004442"/>
    </source>
</evidence>
<evidence type="ECO:0000256" key="2">
    <source>
        <dbReference type="ARBA" id="ARBA00023136"/>
    </source>
</evidence>
<dbReference type="PANTHER" id="PTHR12558">
    <property type="entry name" value="CELL DIVISION CYCLE 16,23,27"/>
    <property type="match status" value="1"/>
</dbReference>
<evidence type="ECO:0000313" key="7">
    <source>
        <dbReference type="Proteomes" id="UP000000483"/>
    </source>
</evidence>
<dbReference type="STRING" id="880072.Desac_0179"/>
<feature type="domain" description="FecR protein" evidence="5">
    <location>
        <begin position="88"/>
        <end position="196"/>
    </location>
</feature>
<reference evidence="7" key="2">
    <citation type="submission" date="2011-03" db="EMBL/GenBank/DDBJ databases">
        <title>The complete genome of Desulfobacca acetoxidans DSM 11109.</title>
        <authorList>
            <consortium name="US DOE Joint Genome Institute (JGI-PGF)"/>
            <person name="Lucas S."/>
            <person name="Copeland A."/>
            <person name="Lapidus A."/>
            <person name="Bruce D."/>
            <person name="Goodwin L."/>
            <person name="Pitluck S."/>
            <person name="Peters L."/>
            <person name="Kyrpides N."/>
            <person name="Mavromatis K."/>
            <person name="Ivanova N."/>
            <person name="Ovchinnikova G."/>
            <person name="Teshima H."/>
            <person name="Detter J.C."/>
            <person name="Han C."/>
            <person name="Land M."/>
            <person name="Hauser L."/>
            <person name="Markowitz V."/>
            <person name="Cheng J.-F."/>
            <person name="Hugenholtz P."/>
            <person name="Woyke T."/>
            <person name="Wu D."/>
            <person name="Spring S."/>
            <person name="Schueler E."/>
            <person name="Brambilla E."/>
            <person name="Klenk H.-P."/>
            <person name="Eisen J.A."/>
        </authorList>
    </citation>
    <scope>NUCLEOTIDE SEQUENCE [LARGE SCALE GENOMIC DNA]</scope>
    <source>
        <strain evidence="7">ATCC 700848 / DSM 11109 / ASRB2</strain>
    </source>
</reference>
<reference evidence="6 7" key="1">
    <citation type="journal article" date="2011" name="Stand. Genomic Sci.">
        <title>Complete genome sequence of the acetate-degrading sulfate reducer Desulfobacca acetoxidans type strain (ASRB2).</title>
        <authorList>
            <person name="Goker M."/>
            <person name="Teshima H."/>
            <person name="Lapidus A."/>
            <person name="Nolan M."/>
            <person name="Lucas S."/>
            <person name="Hammon N."/>
            <person name="Deshpande S."/>
            <person name="Cheng J.F."/>
            <person name="Tapia R."/>
            <person name="Han C."/>
            <person name="Goodwin L."/>
            <person name="Pitluck S."/>
            <person name="Huntemann M."/>
            <person name="Liolios K."/>
            <person name="Ivanova N."/>
            <person name="Pagani I."/>
            <person name="Mavromatis K."/>
            <person name="Ovchinikova G."/>
            <person name="Pati A."/>
            <person name="Chen A."/>
            <person name="Palaniappan K."/>
            <person name="Land M."/>
            <person name="Hauser L."/>
            <person name="Brambilla E.M."/>
            <person name="Rohde M."/>
            <person name="Spring S."/>
            <person name="Detter J.C."/>
            <person name="Woyke T."/>
            <person name="Bristow J."/>
            <person name="Eisen J.A."/>
            <person name="Markowitz V."/>
            <person name="Hugenholtz P."/>
            <person name="Kyrpides N.C."/>
            <person name="Klenk H.P."/>
        </authorList>
    </citation>
    <scope>NUCLEOTIDE SEQUENCE [LARGE SCALE GENOMIC DNA]</scope>
    <source>
        <strain evidence="7">ATCC 700848 / DSM 11109 / ASRB2</strain>
    </source>
</reference>
<dbReference type="Gene3D" id="2.40.170.20">
    <property type="entry name" value="TonB-dependent receptor, beta-barrel domain"/>
    <property type="match status" value="1"/>
</dbReference>
<dbReference type="RefSeq" id="WP_013705189.1">
    <property type="nucleotide sequence ID" value="NC_015388.1"/>
</dbReference>
<dbReference type="PROSITE" id="PS50005">
    <property type="entry name" value="TPR"/>
    <property type="match status" value="1"/>
</dbReference>
<dbReference type="InterPro" id="IPR006860">
    <property type="entry name" value="FecR"/>
</dbReference>
<dbReference type="eggNOG" id="COG0457">
    <property type="taxonomic scope" value="Bacteria"/>
</dbReference>
<dbReference type="InterPro" id="IPR036942">
    <property type="entry name" value="Beta-barrel_TonB_sf"/>
</dbReference>
<dbReference type="eggNOG" id="COG4771">
    <property type="taxonomic scope" value="Bacteria"/>
</dbReference>
<dbReference type="OrthoDB" id="8552139at2"/>
<protein>
    <submittedName>
        <fullName evidence="6">FecR protein</fullName>
    </submittedName>
</protein>
<keyword evidence="7" id="KW-1185">Reference proteome</keyword>
<dbReference type="SMART" id="SM00028">
    <property type="entry name" value="TPR"/>
    <property type="match status" value="7"/>
</dbReference>
<dbReference type="SUPFAM" id="SSF48452">
    <property type="entry name" value="TPR-like"/>
    <property type="match status" value="2"/>
</dbReference>
<dbReference type="Gene3D" id="1.25.40.10">
    <property type="entry name" value="Tetratricopeptide repeat domain"/>
    <property type="match status" value="3"/>
</dbReference>
<evidence type="ECO:0000313" key="6">
    <source>
        <dbReference type="EMBL" id="AEB08076.1"/>
    </source>
</evidence>
<comment type="subcellular location">
    <subcellularLocation>
        <location evidence="1">Cell outer membrane</location>
    </subcellularLocation>
</comment>
<dbReference type="Gene3D" id="2.60.120.1440">
    <property type="match status" value="1"/>
</dbReference>
<dbReference type="SUPFAM" id="SSF56935">
    <property type="entry name" value="Porins"/>
    <property type="match status" value="1"/>
</dbReference>
<dbReference type="AlphaFoldDB" id="F2NBZ9"/>
<dbReference type="KEGG" id="dao:Desac_0179"/>
<gene>
    <name evidence="6" type="ordered locus">Desac_0179</name>
</gene>
<dbReference type="eggNOG" id="COG3712">
    <property type="taxonomic scope" value="Bacteria"/>
</dbReference>
<dbReference type="GO" id="GO:0009279">
    <property type="term" value="C:cell outer membrane"/>
    <property type="evidence" value="ECO:0007669"/>
    <property type="project" value="UniProtKB-SubCell"/>
</dbReference>
<sequence>MVRLTSWASAVCELFHAAGVGVVGTNFGARLIVGVILAIIGGAAGQSWAAPPLAGKLVYLQGQVAIRRGGAGEWVAAQPGEPLFSGDAVMTGPASRASLLCVDESQIKLNENTILVLKRVASSPRLRLIDAIPSALESVPRSIYQVLQGEMWLRNNKENFRFELETPAVTATIRGTEFNLRVQPNGATSVILLQGNLCLTNSQGEVCLLPGEEGITFPGQAPVKRLLVQPSDAVQWCLYYPGLISYRDLPLSDLQDNLTSGAKLMTSAWAAYDQGRLSEAQQLAEHVLQQVPEQPLALTLLGWINLQNHRPQEAAALFEKVSSPDWRCLIGQSLARYRRGDPVGAYKLFDQGRRGLPPSPFLAVMSGYFTLMVGKASEAQRELAAVANLPPSPAVVLARSLLAQIHIVQNRKDAALAEACQALAQAPGSPLAHLTMGLVKISFFDQTAARLHFEKALALDPGLVDGYLYLARLWLGADHLARAWQTVSQALRLAPREGEVLSLAGFIRLAYRDYAGACQFFHQAIAANPRFGEPHLGLGIYYFRHRKNPQALTEMLTATLLDPRVSSYQSELGKAFYQVRAFDKALEVYDYAAALDPRDPTPHLYKGIALSDLYRPGEAIQEINRSIALNDNAAIFRTRLALDRDLAVRNYNLARAYNQLGLNHWGYSKAVTAVKKDPLNSSAHQFLGTSYEAENQIYPAEVERLLFRLLAPANQNAFIQLNYNDYTSMFEMPYIRTTLQAGGGCWNNKNSLQEYLFQVYGGRPGLAFFGNAFYSEDEGYRIRNNDSKGYNLEGAVKWEPTINATLLGFVQHRETLLGDLFDLNDFGYQPSKYFRYHWRWPLCEAGYVHRFGPRATLLTYFSHQKLNLRTEDFYPSPPDNYNVVADWNCSNAQVQQQIALGNHTFIAGFDYFSGNLHNRAYYSWFGEILNQSPPERTWSLYLLDYWRLLPNLIMELGVSKDFAKNSRYWYSEPLSNSLWSGRLGLNYEVTSNHTLRLALERHLDTHTFFQPLLAPADVASFPVYVDAEGGDLIRQAGFAWEAQWDAKTFSTLRLQALRQDNPNYDESGYRTWFTWRKYQATMLVNRILSPYWGLALGGVYKKNNFNYPGYDDFAEVYGLARISFLHRTGWYGAVEVRPLYQDVMQRSDSFFTLVDLRLGKWLANKRGRWSLEVNNLFDRRFYYALDPLRNTDFFPSRRLLCKFALYF</sequence>
<keyword evidence="4" id="KW-0802">TPR repeat</keyword>
<evidence type="ECO:0000256" key="4">
    <source>
        <dbReference type="PROSITE-ProRule" id="PRU00339"/>
    </source>
</evidence>
<evidence type="ECO:0000256" key="3">
    <source>
        <dbReference type="ARBA" id="ARBA00023237"/>
    </source>
</evidence>